<dbReference type="RefSeq" id="WP_330145958.1">
    <property type="nucleotide sequence ID" value="NZ_JAZDQU010000002.1"/>
</dbReference>
<reference evidence="1 2" key="1">
    <citation type="submission" date="2024-01" db="EMBL/GenBank/DDBJ databases">
        <title>Pedobacter sp. nov., isolated from oil-contaminated soil.</title>
        <authorList>
            <person name="Le N.T.T."/>
        </authorList>
    </citation>
    <scope>NUCLEOTIDE SEQUENCE [LARGE SCALE GENOMIC DNA]</scope>
    <source>
        <strain evidence="1 2">VNH31</strain>
    </source>
</reference>
<protein>
    <submittedName>
        <fullName evidence="1">Uncharacterized protein</fullName>
    </submittedName>
</protein>
<name>A0ABU7H189_9SPHI</name>
<evidence type="ECO:0000313" key="1">
    <source>
        <dbReference type="EMBL" id="MEE1885054.1"/>
    </source>
</evidence>
<dbReference type="Proteomes" id="UP001337681">
    <property type="component" value="Unassembled WGS sequence"/>
</dbReference>
<sequence>MRIIQQKKNSVAALPQTAFSERKLFKSTFFLTVFLEGRIAGYRGILVSISG</sequence>
<dbReference type="EMBL" id="JAZDQU010000002">
    <property type="protein sequence ID" value="MEE1885054.1"/>
    <property type="molecule type" value="Genomic_DNA"/>
</dbReference>
<evidence type="ECO:0000313" key="2">
    <source>
        <dbReference type="Proteomes" id="UP001337681"/>
    </source>
</evidence>
<gene>
    <name evidence="1" type="ORF">VRU49_06415</name>
</gene>
<organism evidence="1 2">
    <name type="scientific">Pedobacter flavus</name>
    <dbReference type="NCBI Taxonomy" id="3113906"/>
    <lineage>
        <taxon>Bacteria</taxon>
        <taxon>Pseudomonadati</taxon>
        <taxon>Bacteroidota</taxon>
        <taxon>Sphingobacteriia</taxon>
        <taxon>Sphingobacteriales</taxon>
        <taxon>Sphingobacteriaceae</taxon>
        <taxon>Pedobacter</taxon>
    </lineage>
</organism>
<comment type="caution">
    <text evidence="1">The sequence shown here is derived from an EMBL/GenBank/DDBJ whole genome shotgun (WGS) entry which is preliminary data.</text>
</comment>
<accession>A0ABU7H189</accession>
<keyword evidence="2" id="KW-1185">Reference proteome</keyword>
<proteinExistence type="predicted"/>